<dbReference type="OrthoDB" id="457594at2"/>
<protein>
    <recommendedName>
        <fullName evidence="3">DUF3598 domain-containing protein</fullName>
    </recommendedName>
</protein>
<organism evidence="1 2">
    <name type="scientific">Candidatus Phycosocius bacilliformis</name>
    <dbReference type="NCBI Taxonomy" id="1445552"/>
    <lineage>
        <taxon>Bacteria</taxon>
        <taxon>Pseudomonadati</taxon>
        <taxon>Pseudomonadota</taxon>
        <taxon>Alphaproteobacteria</taxon>
        <taxon>Caulobacterales</taxon>
        <taxon>Caulobacterales incertae sedis</taxon>
        <taxon>Candidatus Phycosocius</taxon>
    </lineage>
</organism>
<evidence type="ECO:0000313" key="2">
    <source>
        <dbReference type="Proteomes" id="UP000245086"/>
    </source>
</evidence>
<dbReference type="Proteomes" id="UP000245086">
    <property type="component" value="Unassembled WGS sequence"/>
</dbReference>
<name>A0A2P2E9H3_9PROT</name>
<comment type="caution">
    <text evidence="1">The sequence shown here is derived from an EMBL/GenBank/DDBJ whole genome shotgun (WGS) entry which is preliminary data.</text>
</comment>
<reference evidence="1 2" key="1">
    <citation type="journal article" date="2018" name="Genome Announc.">
        <title>Draft Genome Sequence of "Candidatus Phycosocius bacilliformis," an Alphaproteobacterial Ectosymbiont of the Hydrocarbon-Producing Green Alga Botryococcus braunii.</title>
        <authorList>
            <person name="Tanabe Y."/>
            <person name="Yamaguchi H."/>
            <person name="Watanabe M.M."/>
        </authorList>
    </citation>
    <scope>NUCLEOTIDE SEQUENCE [LARGE SCALE GENOMIC DNA]</scope>
    <source>
        <strain evidence="1 2">BOTRYCO-2</strain>
    </source>
</reference>
<sequence length="148" mass="17904">MDTIRTGMPLLARHEGEWVGEYIHVDANNVELDRHASHLQCMFKDEGPYPYYQINTYSWPDGRREEIHFPATYKDKQIWWDTDRIFGRAWEVDDKTVMLTWTRKDSPGTYLYEMIQLSEDGNDRGRTWHWFENDKLVKRTCITERRVK</sequence>
<evidence type="ECO:0000313" key="1">
    <source>
        <dbReference type="EMBL" id="GBF57684.1"/>
    </source>
</evidence>
<dbReference type="EMBL" id="BFBR01000003">
    <property type="protein sequence ID" value="GBF57684.1"/>
    <property type="molecule type" value="Genomic_DNA"/>
</dbReference>
<keyword evidence="2" id="KW-1185">Reference proteome</keyword>
<accession>A0A2P2E9H3</accession>
<dbReference type="AlphaFoldDB" id="A0A2P2E9H3"/>
<gene>
    <name evidence="1" type="ORF">PbB2_01353</name>
</gene>
<proteinExistence type="predicted"/>
<evidence type="ECO:0008006" key="3">
    <source>
        <dbReference type="Google" id="ProtNLM"/>
    </source>
</evidence>
<dbReference type="RefSeq" id="WP_108984550.1">
    <property type="nucleotide sequence ID" value="NZ_BFBR01000003.1"/>
</dbReference>